<feature type="compositionally biased region" description="Acidic residues" evidence="1">
    <location>
        <begin position="62"/>
        <end position="79"/>
    </location>
</feature>
<gene>
    <name evidence="2" type="ORF">GOB93_03265</name>
</gene>
<evidence type="ECO:0000313" key="3">
    <source>
        <dbReference type="Proteomes" id="UP000635278"/>
    </source>
</evidence>
<organism evidence="2 3">
    <name type="scientific">Acetobacter musti</name>
    <dbReference type="NCBI Taxonomy" id="864732"/>
    <lineage>
        <taxon>Bacteria</taxon>
        <taxon>Pseudomonadati</taxon>
        <taxon>Pseudomonadota</taxon>
        <taxon>Alphaproteobacteria</taxon>
        <taxon>Acetobacterales</taxon>
        <taxon>Acetobacteraceae</taxon>
        <taxon>Acetobacter</taxon>
    </lineage>
</organism>
<name>A0ABX0JLN3_9PROT</name>
<feature type="region of interest" description="Disordered" evidence="1">
    <location>
        <begin position="152"/>
        <end position="185"/>
    </location>
</feature>
<feature type="compositionally biased region" description="Basic and acidic residues" evidence="1">
    <location>
        <begin position="80"/>
        <end position="90"/>
    </location>
</feature>
<sequence>MSASRDATASPFAHLNRPRAEEPEKDENPDEGATTAEDPDDDKPEDDKTGKKGKKAKKADDSAPDDDGDDDTDAEDEKDEDKASARARERGRCAAIFRSAAAARNPAAAAEIAFGTTLTRSAAVRLLSTMPGAAPVQASAEKRAPALRDRMAAEGRQAVPANGGSSETTPGARLAASANARRGGK</sequence>
<dbReference type="EMBL" id="WOTB01000003">
    <property type="protein sequence ID" value="NHN83659.1"/>
    <property type="molecule type" value="Genomic_DNA"/>
</dbReference>
<dbReference type="Proteomes" id="UP000635278">
    <property type="component" value="Unassembled WGS sequence"/>
</dbReference>
<keyword evidence="3" id="KW-1185">Reference proteome</keyword>
<evidence type="ECO:0000256" key="1">
    <source>
        <dbReference type="SAM" id="MobiDB-lite"/>
    </source>
</evidence>
<comment type="caution">
    <text evidence="2">The sequence shown here is derived from an EMBL/GenBank/DDBJ whole genome shotgun (WGS) entry which is preliminary data.</text>
</comment>
<evidence type="ECO:0000313" key="2">
    <source>
        <dbReference type="EMBL" id="NHN83659.1"/>
    </source>
</evidence>
<reference evidence="2 3" key="1">
    <citation type="journal article" date="2020" name="Int. J. Syst. Evol. Microbiol.">
        <title>Novel acetic acid bacteria from cider fermentations: Acetobacter conturbans sp. nov. and Acetobacter fallax sp. nov.</title>
        <authorList>
            <person name="Sombolestani A.S."/>
            <person name="Cleenwerck I."/>
            <person name="Cnockaert M."/>
            <person name="Borremans W."/>
            <person name="Wieme A.D."/>
            <person name="De Vuyst L."/>
            <person name="Vandamme P."/>
        </authorList>
    </citation>
    <scope>NUCLEOTIDE SEQUENCE [LARGE SCALE GENOMIC DNA]</scope>
    <source>
        <strain evidence="2 3">LMG 30640</strain>
    </source>
</reference>
<proteinExistence type="predicted"/>
<protein>
    <submittedName>
        <fullName evidence="2">Uncharacterized protein</fullName>
    </submittedName>
</protein>
<feature type="region of interest" description="Disordered" evidence="1">
    <location>
        <begin position="1"/>
        <end position="90"/>
    </location>
</feature>
<dbReference type="RefSeq" id="WP_173582099.1">
    <property type="nucleotide sequence ID" value="NZ_WOTB01000003.1"/>
</dbReference>
<accession>A0ABX0JLN3</accession>